<feature type="chain" id="PRO_5047387847" evidence="1">
    <location>
        <begin position="27"/>
        <end position="269"/>
    </location>
</feature>
<dbReference type="PANTHER" id="PTHR36057:SF1">
    <property type="entry name" value="LIPOPROTEIN LIPID ATTACHMENT SITE-LIKE PROTEIN, PUTATIVE (DUF1223)-RELATED"/>
    <property type="match status" value="1"/>
</dbReference>
<accession>A0ABX6N5V8</accession>
<sequence length="269" mass="30094">MTNCLNFMAGTGALALLGLGSAPVWGQQGTCKWTSPAERMIVAELYTSEGCSSCPPADRWLSSQLTTPERSSSILALSFHVDYWNYIGWEDPYSKKQFTERQYAHKRAGNVSQIYTPQYVFSNREVRRWGQAGLIPQRLSAMQQDKAPVGLQVSLERKAANQVEIQVKTEWLDERYSGGRVFVAFYEDNLSQQVKAGENRGELLKHDRVVRHLSDAKKVSPGSRIQVFRHTLPADWNQSNVGLGVIVENNESNTVLQALNAPKALSQCS</sequence>
<protein>
    <submittedName>
        <fullName evidence="2">DUF1223 domain-containing protein</fullName>
    </submittedName>
</protein>
<proteinExistence type="predicted"/>
<dbReference type="SUPFAM" id="SSF52833">
    <property type="entry name" value="Thioredoxin-like"/>
    <property type="match status" value="1"/>
</dbReference>
<dbReference type="InterPro" id="IPR010634">
    <property type="entry name" value="DUF1223"/>
</dbReference>
<name>A0ABX6N5V8_9BURK</name>
<dbReference type="Pfam" id="PF06764">
    <property type="entry name" value="DUF1223"/>
    <property type="match status" value="1"/>
</dbReference>
<feature type="signal peptide" evidence="1">
    <location>
        <begin position="1"/>
        <end position="26"/>
    </location>
</feature>
<dbReference type="InterPro" id="IPR036249">
    <property type="entry name" value="Thioredoxin-like_sf"/>
</dbReference>
<organism evidence="2 3">
    <name type="scientific">Limnobacter profundi</name>
    <dbReference type="NCBI Taxonomy" id="2732163"/>
    <lineage>
        <taxon>Bacteria</taxon>
        <taxon>Pseudomonadati</taxon>
        <taxon>Pseudomonadota</taxon>
        <taxon>Betaproteobacteria</taxon>
        <taxon>Burkholderiales</taxon>
        <taxon>Burkholderiaceae</taxon>
        <taxon>Limnobacter</taxon>
    </lineage>
</organism>
<dbReference type="PANTHER" id="PTHR36057">
    <property type="match status" value="1"/>
</dbReference>
<dbReference type="RefSeq" id="WP_171099349.1">
    <property type="nucleotide sequence ID" value="NZ_CP053084.1"/>
</dbReference>
<keyword evidence="3" id="KW-1185">Reference proteome</keyword>
<reference evidence="2 3" key="1">
    <citation type="submission" date="2020-05" db="EMBL/GenBank/DDBJ databases">
        <title>Compete genome of Limnobacter sp. SAORIC-580.</title>
        <authorList>
            <person name="Song J."/>
            <person name="Cho J.-C."/>
        </authorList>
    </citation>
    <scope>NUCLEOTIDE SEQUENCE [LARGE SCALE GENOMIC DNA]</scope>
    <source>
        <strain evidence="2 3">SAORIC-580</strain>
    </source>
</reference>
<dbReference type="EMBL" id="CP053084">
    <property type="protein sequence ID" value="QJR29789.1"/>
    <property type="molecule type" value="Genomic_DNA"/>
</dbReference>
<evidence type="ECO:0000256" key="1">
    <source>
        <dbReference type="SAM" id="SignalP"/>
    </source>
</evidence>
<evidence type="ECO:0000313" key="3">
    <source>
        <dbReference type="Proteomes" id="UP000501130"/>
    </source>
</evidence>
<keyword evidence="1" id="KW-0732">Signal</keyword>
<evidence type="ECO:0000313" key="2">
    <source>
        <dbReference type="EMBL" id="QJR29789.1"/>
    </source>
</evidence>
<dbReference type="Proteomes" id="UP000501130">
    <property type="component" value="Chromosome"/>
</dbReference>
<gene>
    <name evidence="2" type="ORF">HKT17_08720</name>
</gene>
<dbReference type="Gene3D" id="2.60.40.10">
    <property type="entry name" value="Immunoglobulins"/>
    <property type="match status" value="1"/>
</dbReference>
<dbReference type="InterPro" id="IPR013783">
    <property type="entry name" value="Ig-like_fold"/>
</dbReference>